<organism evidence="2 3">
    <name type="scientific">Actinia tenebrosa</name>
    <name type="common">Australian red waratah sea anemone</name>
    <dbReference type="NCBI Taxonomy" id="6105"/>
    <lineage>
        <taxon>Eukaryota</taxon>
        <taxon>Metazoa</taxon>
        <taxon>Cnidaria</taxon>
        <taxon>Anthozoa</taxon>
        <taxon>Hexacorallia</taxon>
        <taxon>Actiniaria</taxon>
        <taxon>Actiniidae</taxon>
        <taxon>Actinia</taxon>
    </lineage>
</organism>
<proteinExistence type="predicted"/>
<dbReference type="InParanoid" id="A0A6P8I1H7"/>
<dbReference type="OrthoDB" id="5983187at2759"/>
<evidence type="ECO:0000313" key="3">
    <source>
        <dbReference type="RefSeq" id="XP_031561643.1"/>
    </source>
</evidence>
<gene>
    <name evidence="3" type="primary">LOC116297536</name>
</gene>
<dbReference type="AlphaFoldDB" id="A0A6P8I1H7"/>
<sequence length="167" mass="19374">MDPPVLLSALESINEKKMSFKRVIDRKNELTSRIQELTKLESSLAKQQQDLEFLITCIKGWANDFDKVPRNNQGVPYVRNVKEISSQISRLLNDIHGDFYFRMQNLVTADVPCFQQVYEGLEMLKKQLSKIIHDDVAYKATFIEEIRQLLGRLTGIASTIMDVYFEK</sequence>
<name>A0A6P8I1H7_ACTTE</name>
<accession>A0A6P8I1H7</accession>
<dbReference type="GeneID" id="116297536"/>
<feature type="coiled-coil region" evidence="1">
    <location>
        <begin position="20"/>
        <end position="47"/>
    </location>
</feature>
<dbReference type="RefSeq" id="XP_031561643.1">
    <property type="nucleotide sequence ID" value="XM_031705783.1"/>
</dbReference>
<dbReference type="Proteomes" id="UP000515163">
    <property type="component" value="Unplaced"/>
</dbReference>
<evidence type="ECO:0000313" key="2">
    <source>
        <dbReference type="Proteomes" id="UP000515163"/>
    </source>
</evidence>
<dbReference type="KEGG" id="aten:116297536"/>
<evidence type="ECO:0000256" key="1">
    <source>
        <dbReference type="SAM" id="Coils"/>
    </source>
</evidence>
<keyword evidence="2" id="KW-1185">Reference proteome</keyword>
<reference evidence="3" key="1">
    <citation type="submission" date="2025-08" db="UniProtKB">
        <authorList>
            <consortium name="RefSeq"/>
        </authorList>
    </citation>
    <scope>IDENTIFICATION</scope>
    <source>
        <tissue evidence="3">Tentacle</tissue>
    </source>
</reference>
<keyword evidence="1" id="KW-0175">Coiled coil</keyword>
<protein>
    <submittedName>
        <fullName evidence="3">Uncharacterized protein LOC116297536</fullName>
    </submittedName>
</protein>